<dbReference type="Gene3D" id="2.60.40.10">
    <property type="entry name" value="Immunoglobulins"/>
    <property type="match status" value="1"/>
</dbReference>
<reference evidence="2 3" key="1">
    <citation type="submission" date="2017-04" db="EMBL/GenBank/DDBJ databases">
        <title>Genome Announcement: Closed genomes of Ralstonia solanacearum strains K60, UW551, and UW700.</title>
        <authorList>
            <person name="Hayes M."/>
            <person name="Macintyre A.M."/>
            <person name="Allen C."/>
        </authorList>
    </citation>
    <scope>NUCLEOTIDE SEQUENCE [LARGE SCALE GENOMIC DNA]</scope>
    <source>
        <strain evidence="2 3">UW25</strain>
    </source>
</reference>
<gene>
    <name evidence="2" type="ORF">B7R77_06335</name>
</gene>
<feature type="transmembrane region" description="Helical" evidence="1">
    <location>
        <begin position="919"/>
        <end position="941"/>
    </location>
</feature>
<evidence type="ECO:0000256" key="1">
    <source>
        <dbReference type="SAM" id="Phobius"/>
    </source>
</evidence>
<dbReference type="Proteomes" id="UP000216164">
    <property type="component" value="Unassembled WGS sequence"/>
</dbReference>
<dbReference type="InterPro" id="IPR013783">
    <property type="entry name" value="Ig-like_fold"/>
</dbReference>
<evidence type="ECO:0000313" key="3">
    <source>
        <dbReference type="Proteomes" id="UP000216164"/>
    </source>
</evidence>
<dbReference type="EMBL" id="NCTK01000001">
    <property type="protein sequence ID" value="OYQ12907.1"/>
    <property type="molecule type" value="Genomic_DNA"/>
</dbReference>
<comment type="caution">
    <text evidence="2">The sequence shown here is derived from an EMBL/GenBank/DDBJ whole genome shotgun (WGS) entry which is preliminary data.</text>
</comment>
<feature type="transmembrane region" description="Helical" evidence="1">
    <location>
        <begin position="788"/>
        <end position="808"/>
    </location>
</feature>
<name>A0AAP8D3P1_RALSL</name>
<dbReference type="RefSeq" id="WP_003269716.1">
    <property type="nucleotide sequence ID" value="NZ_NCTK01000001.1"/>
</dbReference>
<proteinExistence type="predicted"/>
<protein>
    <submittedName>
        <fullName evidence="2">Uncharacterized protein</fullName>
    </submittedName>
</protein>
<organism evidence="2 3">
    <name type="scientific">Ralstonia solanacearum K60</name>
    <dbReference type="NCBI Taxonomy" id="1091042"/>
    <lineage>
        <taxon>Bacteria</taxon>
        <taxon>Pseudomonadati</taxon>
        <taxon>Pseudomonadota</taxon>
        <taxon>Betaproteobacteria</taxon>
        <taxon>Burkholderiales</taxon>
        <taxon>Burkholderiaceae</taxon>
        <taxon>Ralstonia</taxon>
        <taxon>Ralstonia solanacearum species complex</taxon>
    </lineage>
</organism>
<feature type="transmembrane region" description="Helical" evidence="1">
    <location>
        <begin position="953"/>
        <end position="977"/>
    </location>
</feature>
<keyword evidence="1" id="KW-0812">Transmembrane</keyword>
<keyword evidence="1" id="KW-1133">Transmembrane helix</keyword>
<keyword evidence="1" id="KW-0472">Membrane</keyword>
<sequence length="1307" mass="140694">MVAKKIFREVALHPTARQYRLHELEPASLALLAPDARGPAALSLTILQPDPKDASKDELYVDAHRIDRANWRWHSYGNILSWREDPWHHAPGGHVVLSDDGAGGFGQLLVDGREIAVSLDPPPAVYSCGIRLDSGAKVVKQGGILVPQWDPNSQAWKDATTVDAALRFSYQVKRDPDSGLKYFRVKFEDMQTADEWQLPFLSFDFAINSDLSGSFALHPGMNPAPDNRADLDPPGNRVTSVFPYRFRFQTDVSRTRLTGAMLVGKDDVSGNVYGISGVAANPGIVGLYHVQGGEMAQPTLIGVHGSCLTIGSSQPGTSWVEGNVLHWRDLPEDAAQLAGLPASGFLEFSPCGGKVVAGTLGARGQRTDQREMATRNASIFTARPRLADISGIPSAAQLEAAPQAATLDPYLLLNMDPYEKNEKGEIFDAVQQAATSNVYKGIQYYMEPSLRSTFVSANPPDLPAAVKSIITNNAGARDFYNGLGVPYIAVSLEKNTDPAVAHLNTVRASSAVRSTLATSEIYREQAAQLYKLAWCEKFPATNDFLADQANPANKASHASAIDADATAWKNQVKQQAAEGGTASDDPDLQKMLQLIDDLARLAKDKRYWAWKLFRVMTSPVMLSSIDAQLLSGNTSQQLTQEIQRYLAILTILDDTNRFSMKYNEVLNAYQITVVLPRMLDYGNNQDDYRAAAEAILKQFVAKYINTQDPDMAKAVQAAQELFARQGSQRLIDPYLDAFFAAGALRNSTGIWSQVFTNFEKTVTSTAWKGKLGRLGLKVSGSLPDLARLSGLGMGVAAIVMLAGGVVRWNDLKPLERARLIEGGVAMFTQVIGAVIKGTIKAAGFMSRLGTRIWAWLRRVQVIEDQAARVQSSLARWLSGRLERPIPGFARAAANAAEAGEGAFQGRLARVLFGRNLDEFLAFRVGAVLALASIGLSIWGLVESKDPLETTMNALFLASGVLELIGIAANWAVVGGLVAEGTMLATTLGAIAIGAGVLAIFAAVAGAVVLIIWMQGAKPKSPIQAFVDDQATQSGLSMPFGVAIDYFAIEGQANGIAVGTGASFSQVIARTGGNQVTIGPLTNSFDTVFDMAVDAQGRATFYLTEPDTQKVQVLTASADGRAVTFEAMLSGDDALRQRWTVEATGDPTWQEGDGKIKILDSAPFRIYSTKFGRSSTLVFSANQLILGAGDYNWVLGLKLLRPGFLSYNDSKPIVFQTSDTDRIPYYPTLNQLGADPKTWSISPAVPEGLIFDTSKGTIGLKPGGTLKPASLATYSVEVSNSVGSTSTSVQIEITQAALALVATSEDTE</sequence>
<feature type="transmembrane region" description="Helical" evidence="1">
    <location>
        <begin position="989"/>
        <end position="1013"/>
    </location>
</feature>
<evidence type="ECO:0000313" key="2">
    <source>
        <dbReference type="EMBL" id="OYQ12907.1"/>
    </source>
</evidence>
<accession>A0AAP8D3P1</accession>